<evidence type="ECO:0008006" key="5">
    <source>
        <dbReference type="Google" id="ProtNLM"/>
    </source>
</evidence>
<dbReference type="PANTHER" id="PTHR47926">
    <property type="entry name" value="PENTATRICOPEPTIDE REPEAT-CONTAINING PROTEIN"/>
    <property type="match status" value="1"/>
</dbReference>
<dbReference type="InterPro" id="IPR002885">
    <property type="entry name" value="PPR_rpt"/>
</dbReference>
<proteinExistence type="predicted"/>
<gene>
    <name evidence="3" type="ORF">HAX54_020828</name>
</gene>
<dbReference type="NCBIfam" id="TIGR00756">
    <property type="entry name" value="PPR"/>
    <property type="match status" value="1"/>
</dbReference>
<evidence type="ECO:0000256" key="2">
    <source>
        <dbReference type="PROSITE-ProRule" id="PRU00708"/>
    </source>
</evidence>
<protein>
    <recommendedName>
        <fullName evidence="5">Pentatricopeptide repeat-containing protein</fullName>
    </recommendedName>
</protein>
<dbReference type="PANTHER" id="PTHR47926:SF464">
    <property type="entry name" value="DYW DOMAIN-CONTAINING PROTEIN"/>
    <property type="match status" value="1"/>
</dbReference>
<dbReference type="InterPro" id="IPR011990">
    <property type="entry name" value="TPR-like_helical_dom_sf"/>
</dbReference>
<comment type="caution">
    <text evidence="3">The sequence shown here is derived from an EMBL/GenBank/DDBJ whole genome shotgun (WGS) entry which is preliminary data.</text>
</comment>
<dbReference type="Pfam" id="PF01535">
    <property type="entry name" value="PPR"/>
    <property type="match status" value="3"/>
</dbReference>
<sequence length="362" mass="39956">MIYEIFPNLCNLAPVVLVLVVEPFRSKQANQALQWTQQIRRCIHAQTITTGAAKANRAVLNNLITLYSKSNLRSDAARVFQSIPSPNVVSWTALTSAFSNSPLSFHHFISMLRHPSRILPNAHTLTSLLKTCASLPSLTFGTQLHSVAIKLGFSSQLFTVSALVSLYFKTGLLNNAKMMFDEMSMRNENSKPIDALSCFVEMRSALKSTMASVSGALRAASDMAMLEQLTGLNLNIIVGSALIDGYGKCGLVGNARGVFDELEMELNIVGWNAMMAGYAQQGEHGNAVELFTLMEERGMVPDDYSFLATLTAFYNASLVEETEIWFRRMTEEYSLEPCLEHYNCLVGALGKEGRLEEAERIA</sequence>
<feature type="repeat" description="PPR" evidence="2">
    <location>
        <begin position="267"/>
        <end position="301"/>
    </location>
</feature>
<keyword evidence="4" id="KW-1185">Reference proteome</keyword>
<dbReference type="PROSITE" id="PS51375">
    <property type="entry name" value="PPR"/>
    <property type="match status" value="1"/>
</dbReference>
<organism evidence="3 4">
    <name type="scientific">Datura stramonium</name>
    <name type="common">Jimsonweed</name>
    <name type="synonym">Common thornapple</name>
    <dbReference type="NCBI Taxonomy" id="4076"/>
    <lineage>
        <taxon>Eukaryota</taxon>
        <taxon>Viridiplantae</taxon>
        <taxon>Streptophyta</taxon>
        <taxon>Embryophyta</taxon>
        <taxon>Tracheophyta</taxon>
        <taxon>Spermatophyta</taxon>
        <taxon>Magnoliopsida</taxon>
        <taxon>eudicotyledons</taxon>
        <taxon>Gunneridae</taxon>
        <taxon>Pentapetalae</taxon>
        <taxon>asterids</taxon>
        <taxon>lamiids</taxon>
        <taxon>Solanales</taxon>
        <taxon>Solanaceae</taxon>
        <taxon>Solanoideae</taxon>
        <taxon>Datureae</taxon>
        <taxon>Datura</taxon>
    </lineage>
</organism>
<evidence type="ECO:0000313" key="3">
    <source>
        <dbReference type="EMBL" id="MCD7453412.1"/>
    </source>
</evidence>
<keyword evidence="1" id="KW-0677">Repeat</keyword>
<accession>A0ABS8S3M6</accession>
<dbReference type="Pfam" id="PF13041">
    <property type="entry name" value="PPR_2"/>
    <property type="match status" value="1"/>
</dbReference>
<reference evidence="3 4" key="1">
    <citation type="journal article" date="2021" name="BMC Genomics">
        <title>Datura genome reveals duplications of psychoactive alkaloid biosynthetic genes and high mutation rate following tissue culture.</title>
        <authorList>
            <person name="Rajewski A."/>
            <person name="Carter-House D."/>
            <person name="Stajich J."/>
            <person name="Litt A."/>
        </authorList>
    </citation>
    <scope>NUCLEOTIDE SEQUENCE [LARGE SCALE GENOMIC DNA]</scope>
    <source>
        <strain evidence="3">AR-01</strain>
    </source>
</reference>
<dbReference type="InterPro" id="IPR046960">
    <property type="entry name" value="PPR_At4g14850-like_plant"/>
</dbReference>
<evidence type="ECO:0000313" key="4">
    <source>
        <dbReference type="Proteomes" id="UP000823775"/>
    </source>
</evidence>
<evidence type="ECO:0000256" key="1">
    <source>
        <dbReference type="ARBA" id="ARBA00022737"/>
    </source>
</evidence>
<name>A0ABS8S3M6_DATST</name>
<dbReference type="Gene3D" id="1.25.40.10">
    <property type="entry name" value="Tetratricopeptide repeat domain"/>
    <property type="match status" value="2"/>
</dbReference>
<dbReference type="Proteomes" id="UP000823775">
    <property type="component" value="Unassembled WGS sequence"/>
</dbReference>
<dbReference type="EMBL" id="JACEIK010000250">
    <property type="protein sequence ID" value="MCD7453412.1"/>
    <property type="molecule type" value="Genomic_DNA"/>
</dbReference>